<feature type="region of interest" description="Disordered" evidence="1">
    <location>
        <begin position="50"/>
        <end position="84"/>
    </location>
</feature>
<feature type="compositionally biased region" description="Low complexity" evidence="1">
    <location>
        <begin position="56"/>
        <end position="69"/>
    </location>
</feature>
<organism evidence="2 3">
    <name type="scientific">Arthrobacter cryoconiti</name>
    <dbReference type="NCBI Taxonomy" id="748907"/>
    <lineage>
        <taxon>Bacteria</taxon>
        <taxon>Bacillati</taxon>
        <taxon>Actinomycetota</taxon>
        <taxon>Actinomycetes</taxon>
        <taxon>Micrococcales</taxon>
        <taxon>Micrococcaceae</taxon>
        <taxon>Arthrobacter</taxon>
    </lineage>
</organism>
<sequence>MGDVAAAPATSKWMGCEGSDWPLSDPGESALTASGNSGAAVVRGKVPGVNAIPDETTAQAPTTASSTPAGRGHVKAWRTRSPTLPDPLREEWLLGMRA</sequence>
<dbReference type="EMBL" id="JBHSCQ010000009">
    <property type="protein sequence ID" value="MFC4265545.1"/>
    <property type="molecule type" value="Genomic_DNA"/>
</dbReference>
<reference evidence="3" key="1">
    <citation type="journal article" date="2019" name="Int. J. Syst. Evol. Microbiol.">
        <title>The Global Catalogue of Microorganisms (GCM) 10K type strain sequencing project: providing services to taxonomists for standard genome sequencing and annotation.</title>
        <authorList>
            <consortium name="The Broad Institute Genomics Platform"/>
            <consortium name="The Broad Institute Genome Sequencing Center for Infectious Disease"/>
            <person name="Wu L."/>
            <person name="Ma J."/>
        </authorList>
    </citation>
    <scope>NUCLEOTIDE SEQUENCE [LARGE SCALE GENOMIC DNA]</scope>
    <source>
        <strain evidence="3">CGMCC 1.10698</strain>
    </source>
</reference>
<dbReference type="Proteomes" id="UP001595773">
    <property type="component" value="Unassembled WGS sequence"/>
</dbReference>
<feature type="region of interest" description="Disordered" evidence="1">
    <location>
        <begin position="1"/>
        <end position="34"/>
    </location>
</feature>
<accession>A0ABV8QZ92</accession>
<evidence type="ECO:0000313" key="3">
    <source>
        <dbReference type="Proteomes" id="UP001595773"/>
    </source>
</evidence>
<name>A0ABV8QZ92_9MICC</name>
<evidence type="ECO:0000256" key="1">
    <source>
        <dbReference type="SAM" id="MobiDB-lite"/>
    </source>
</evidence>
<comment type="caution">
    <text evidence="2">The sequence shown here is derived from an EMBL/GenBank/DDBJ whole genome shotgun (WGS) entry which is preliminary data.</text>
</comment>
<dbReference type="RefSeq" id="WP_345385006.1">
    <property type="nucleotide sequence ID" value="NZ_BAABLL010000007.1"/>
</dbReference>
<gene>
    <name evidence="2" type="ORF">ACFOW9_08025</name>
</gene>
<keyword evidence="3" id="KW-1185">Reference proteome</keyword>
<evidence type="ECO:0000313" key="2">
    <source>
        <dbReference type="EMBL" id="MFC4265545.1"/>
    </source>
</evidence>
<protein>
    <submittedName>
        <fullName evidence="2">Uncharacterized protein</fullName>
    </submittedName>
</protein>
<proteinExistence type="predicted"/>